<feature type="transmembrane region" description="Helical" evidence="5">
    <location>
        <begin position="6"/>
        <end position="23"/>
    </location>
</feature>
<evidence type="ECO:0000256" key="1">
    <source>
        <dbReference type="ARBA" id="ARBA00004141"/>
    </source>
</evidence>
<dbReference type="Gene3D" id="1.20.1420.30">
    <property type="entry name" value="NCX, central ion-binding region"/>
    <property type="match status" value="1"/>
</dbReference>
<name>A0A345E4S5_9EURY</name>
<dbReference type="PANTHER" id="PTHR10846">
    <property type="entry name" value="SODIUM/POTASSIUM/CALCIUM EXCHANGER"/>
    <property type="match status" value="1"/>
</dbReference>
<feature type="transmembrane region" description="Helical" evidence="5">
    <location>
        <begin position="252"/>
        <end position="275"/>
    </location>
</feature>
<feature type="domain" description="Sodium/calcium exchanger membrane region" evidence="6">
    <location>
        <begin position="188"/>
        <end position="327"/>
    </location>
</feature>
<dbReference type="AlphaFoldDB" id="A0A345E4S5"/>
<dbReference type="KEGG" id="haj:DU500_12625"/>
<feature type="transmembrane region" description="Helical" evidence="5">
    <location>
        <begin position="35"/>
        <end position="54"/>
    </location>
</feature>
<protein>
    <submittedName>
        <fullName evidence="7">Sodium:calcium antiporter</fullName>
    </submittedName>
</protein>
<accession>A0A345E4S5</accession>
<feature type="domain" description="Sodium/calcium exchanger membrane region" evidence="6">
    <location>
        <begin position="9"/>
        <end position="165"/>
    </location>
</feature>
<feature type="transmembrane region" description="Helical" evidence="5">
    <location>
        <begin position="74"/>
        <end position="94"/>
    </location>
</feature>
<proteinExistence type="predicted"/>
<keyword evidence="8" id="KW-1185">Reference proteome</keyword>
<evidence type="ECO:0000256" key="5">
    <source>
        <dbReference type="SAM" id="Phobius"/>
    </source>
</evidence>
<feature type="transmembrane region" description="Helical" evidence="5">
    <location>
        <begin position="219"/>
        <end position="240"/>
    </location>
</feature>
<sequence length="341" mass="35431">MTLATGVWYAAVVAGSAAVVWKGSGLLDRASERLAGHYGLPPIVRGAIVAAVGSSMPELSSTVLATLLHGQFDLGVGAIVGSAVFNILVIPAASALSRGRELEASRTLVYKEAQFYMLAVSVLLLTFAFAVIYDPAGNGRLVGTMTRPLAFVPVALYGLYVFIQYQDLSEYDGEPVESVAVGRRWLELCVGLVLIVVAVEGLVRAAIGLGDLLDTPSFVWGLVVVAAGTSLPDLFVSLRAASEGPDGGVTSLANVLGSNTFDLLVAVPAGVLIVGTTTVDFAAAVPMMACLTVATLVLFTLLRTDLSLTDREAYVLLAAYVAFVGWVALETVGAVGLLPVR</sequence>
<keyword evidence="4 5" id="KW-0472">Membrane</keyword>
<evidence type="ECO:0000256" key="3">
    <source>
        <dbReference type="ARBA" id="ARBA00022989"/>
    </source>
</evidence>
<evidence type="ECO:0000256" key="2">
    <source>
        <dbReference type="ARBA" id="ARBA00022692"/>
    </source>
</evidence>
<dbReference type="EMBL" id="CP031150">
    <property type="protein sequence ID" value="AXG07197.1"/>
    <property type="molecule type" value="Genomic_DNA"/>
</dbReference>
<organism evidence="7 8">
    <name type="scientific">Haloplanus rubicundus</name>
    <dbReference type="NCBI Taxonomy" id="1547898"/>
    <lineage>
        <taxon>Archaea</taxon>
        <taxon>Methanobacteriati</taxon>
        <taxon>Methanobacteriota</taxon>
        <taxon>Stenosarchaea group</taxon>
        <taxon>Halobacteria</taxon>
        <taxon>Halobacteriales</taxon>
        <taxon>Haloferacaceae</taxon>
        <taxon>Haloplanus</taxon>
    </lineage>
</organism>
<dbReference type="InterPro" id="IPR044880">
    <property type="entry name" value="NCX_ion-bd_dom_sf"/>
</dbReference>
<feature type="transmembrane region" description="Helical" evidence="5">
    <location>
        <begin position="185"/>
        <end position="207"/>
    </location>
</feature>
<feature type="transmembrane region" description="Helical" evidence="5">
    <location>
        <begin position="281"/>
        <end position="302"/>
    </location>
</feature>
<comment type="subcellular location">
    <subcellularLocation>
        <location evidence="1">Membrane</location>
        <topology evidence="1">Multi-pass membrane protein</topology>
    </subcellularLocation>
</comment>
<dbReference type="GO" id="GO:0005886">
    <property type="term" value="C:plasma membrane"/>
    <property type="evidence" value="ECO:0007669"/>
    <property type="project" value="TreeGrafter"/>
</dbReference>
<reference evidence="7 8" key="1">
    <citation type="submission" date="2018-07" db="EMBL/GenBank/DDBJ databases">
        <title>Genome sequences of Haloplanus sp. CBA1113.</title>
        <authorList>
            <person name="Kim Y.B."/>
            <person name="Roh S.W."/>
        </authorList>
    </citation>
    <scope>NUCLEOTIDE SEQUENCE [LARGE SCALE GENOMIC DNA]</scope>
    <source>
        <strain evidence="7 8">CBA1113</strain>
    </source>
</reference>
<dbReference type="InterPro" id="IPR004837">
    <property type="entry name" value="NaCa_Exmemb"/>
</dbReference>
<dbReference type="PANTHER" id="PTHR10846:SF8">
    <property type="entry name" value="INNER MEMBRANE PROTEIN YRBG"/>
    <property type="match status" value="1"/>
</dbReference>
<feature type="transmembrane region" description="Helical" evidence="5">
    <location>
        <begin position="145"/>
        <end position="165"/>
    </location>
</feature>
<evidence type="ECO:0000256" key="4">
    <source>
        <dbReference type="ARBA" id="ARBA00023136"/>
    </source>
</evidence>
<feature type="transmembrane region" description="Helical" evidence="5">
    <location>
        <begin position="115"/>
        <end position="133"/>
    </location>
</feature>
<dbReference type="Pfam" id="PF01699">
    <property type="entry name" value="Na_Ca_ex"/>
    <property type="match status" value="2"/>
</dbReference>
<keyword evidence="3 5" id="KW-1133">Transmembrane helix</keyword>
<gene>
    <name evidence="7" type="ORF">DU500_12625</name>
</gene>
<keyword evidence="2 5" id="KW-0812">Transmembrane</keyword>
<dbReference type="Proteomes" id="UP000253273">
    <property type="component" value="Chromosome"/>
</dbReference>
<dbReference type="RefSeq" id="WP_114586329.1">
    <property type="nucleotide sequence ID" value="NZ_CP031150.1"/>
</dbReference>
<dbReference type="GO" id="GO:0006874">
    <property type="term" value="P:intracellular calcium ion homeostasis"/>
    <property type="evidence" value="ECO:0007669"/>
    <property type="project" value="TreeGrafter"/>
</dbReference>
<feature type="transmembrane region" description="Helical" evidence="5">
    <location>
        <begin position="314"/>
        <end position="338"/>
    </location>
</feature>
<dbReference type="GO" id="GO:0008273">
    <property type="term" value="F:calcium, potassium:sodium antiporter activity"/>
    <property type="evidence" value="ECO:0007669"/>
    <property type="project" value="TreeGrafter"/>
</dbReference>
<evidence type="ECO:0000313" key="7">
    <source>
        <dbReference type="EMBL" id="AXG07197.1"/>
    </source>
</evidence>
<dbReference type="InterPro" id="IPR004481">
    <property type="entry name" value="K/Na/Ca-exchanger"/>
</dbReference>
<evidence type="ECO:0000259" key="6">
    <source>
        <dbReference type="Pfam" id="PF01699"/>
    </source>
</evidence>
<evidence type="ECO:0000313" key="8">
    <source>
        <dbReference type="Proteomes" id="UP000253273"/>
    </source>
</evidence>
<dbReference type="GO" id="GO:0005262">
    <property type="term" value="F:calcium channel activity"/>
    <property type="evidence" value="ECO:0007669"/>
    <property type="project" value="TreeGrafter"/>
</dbReference>
<dbReference type="OrthoDB" id="204563at2157"/>
<dbReference type="GeneID" id="37284244"/>